<dbReference type="InterPro" id="IPR036869">
    <property type="entry name" value="J_dom_sf"/>
</dbReference>
<comment type="caution">
    <text evidence="3">The sequence shown here is derived from an EMBL/GenBank/DDBJ whole genome shotgun (WGS) entry which is preliminary data.</text>
</comment>
<dbReference type="AlphaFoldDB" id="A0A2P4Y154"/>
<feature type="compositionally biased region" description="Low complexity" evidence="1">
    <location>
        <begin position="84"/>
        <end position="98"/>
    </location>
</feature>
<keyword evidence="4" id="KW-1185">Reference proteome</keyword>
<dbReference type="PRINTS" id="PR00625">
    <property type="entry name" value="JDOMAIN"/>
</dbReference>
<dbReference type="InterPro" id="IPR001623">
    <property type="entry name" value="DnaJ_domain"/>
</dbReference>
<dbReference type="SUPFAM" id="SSF46565">
    <property type="entry name" value="Chaperone J-domain"/>
    <property type="match status" value="1"/>
</dbReference>
<evidence type="ECO:0000313" key="3">
    <source>
        <dbReference type="EMBL" id="POM71531.1"/>
    </source>
</evidence>
<sequence>MYHEAVKDFDRYLREQAGDVHIDAVADVRRERNEAKAAIAKAREEARQREAAKKRAEREQRQRRQHHWEDTSRNDSKFYENFRRNSSSSSRSSYGNNRHQSSGTGGRASFMAPKTQRRTHYDVLGIEKTSTIDHIKKAYRKLALVYHPDKAKTSTHAELFKEMTAAYNVLSDEGARAKYDRELIYNRFGNFYEN</sequence>
<dbReference type="PANTHER" id="PTHR44200">
    <property type="entry name" value="DNAJ HOMOLOG SUBFAMILY C MEMBER 7"/>
    <property type="match status" value="1"/>
</dbReference>
<organism evidence="3 4">
    <name type="scientific">Phytophthora palmivora</name>
    <dbReference type="NCBI Taxonomy" id="4796"/>
    <lineage>
        <taxon>Eukaryota</taxon>
        <taxon>Sar</taxon>
        <taxon>Stramenopiles</taxon>
        <taxon>Oomycota</taxon>
        <taxon>Peronosporomycetes</taxon>
        <taxon>Peronosporales</taxon>
        <taxon>Peronosporaceae</taxon>
        <taxon>Phytophthora</taxon>
    </lineage>
</organism>
<evidence type="ECO:0000259" key="2">
    <source>
        <dbReference type="PROSITE" id="PS50076"/>
    </source>
</evidence>
<accession>A0A2P4Y154</accession>
<dbReference type="PANTHER" id="PTHR44200:SF1">
    <property type="entry name" value="DNAJ HOMOLOG SUBFAMILY C MEMBER 7"/>
    <property type="match status" value="1"/>
</dbReference>
<evidence type="ECO:0000313" key="4">
    <source>
        <dbReference type="Proteomes" id="UP000237271"/>
    </source>
</evidence>
<dbReference type="OrthoDB" id="765884at2759"/>
<dbReference type="EMBL" id="NCKW01006468">
    <property type="protein sequence ID" value="POM71531.1"/>
    <property type="molecule type" value="Genomic_DNA"/>
</dbReference>
<dbReference type="Pfam" id="PF00226">
    <property type="entry name" value="DnaJ"/>
    <property type="match status" value="1"/>
</dbReference>
<dbReference type="PROSITE" id="PS00636">
    <property type="entry name" value="DNAJ_1"/>
    <property type="match status" value="1"/>
</dbReference>
<name>A0A2P4Y154_9STRA</name>
<dbReference type="InterPro" id="IPR052758">
    <property type="entry name" value="SRC_co-chaperone"/>
</dbReference>
<gene>
    <name evidence="3" type="ORF">PHPALM_11890</name>
</gene>
<dbReference type="Proteomes" id="UP000237271">
    <property type="component" value="Unassembled WGS sequence"/>
</dbReference>
<dbReference type="PROSITE" id="PS50076">
    <property type="entry name" value="DNAJ_2"/>
    <property type="match status" value="1"/>
</dbReference>
<reference evidence="3 4" key="1">
    <citation type="journal article" date="2017" name="Genome Biol. Evol.">
        <title>Phytophthora megakarya and P. palmivora, closely related causal agents of cacao black pod rot, underwent increases in genome sizes and gene numbers by different mechanisms.</title>
        <authorList>
            <person name="Ali S.S."/>
            <person name="Shao J."/>
            <person name="Lary D.J."/>
            <person name="Kronmiller B."/>
            <person name="Shen D."/>
            <person name="Strem M.D."/>
            <person name="Amoako-Attah I."/>
            <person name="Akrofi A.Y."/>
            <person name="Begoude B.A."/>
            <person name="Ten Hoopen G.M."/>
            <person name="Coulibaly K."/>
            <person name="Kebe B.I."/>
            <person name="Melnick R.L."/>
            <person name="Guiltinan M.J."/>
            <person name="Tyler B.M."/>
            <person name="Meinhardt L.W."/>
            <person name="Bailey B.A."/>
        </authorList>
    </citation>
    <scope>NUCLEOTIDE SEQUENCE [LARGE SCALE GENOMIC DNA]</scope>
    <source>
        <strain evidence="4">sbr112.9</strain>
    </source>
</reference>
<feature type="domain" description="J" evidence="2">
    <location>
        <begin position="119"/>
        <end position="183"/>
    </location>
</feature>
<dbReference type="CDD" id="cd06257">
    <property type="entry name" value="DnaJ"/>
    <property type="match status" value="1"/>
</dbReference>
<dbReference type="SMART" id="SM00271">
    <property type="entry name" value="DnaJ"/>
    <property type="match status" value="1"/>
</dbReference>
<dbReference type="InterPro" id="IPR018253">
    <property type="entry name" value="DnaJ_domain_CS"/>
</dbReference>
<proteinExistence type="predicted"/>
<protein>
    <recommendedName>
        <fullName evidence="2">J domain-containing protein</fullName>
    </recommendedName>
</protein>
<feature type="compositionally biased region" description="Basic and acidic residues" evidence="1">
    <location>
        <begin position="37"/>
        <end position="83"/>
    </location>
</feature>
<evidence type="ECO:0000256" key="1">
    <source>
        <dbReference type="SAM" id="MobiDB-lite"/>
    </source>
</evidence>
<dbReference type="Gene3D" id="1.10.287.110">
    <property type="entry name" value="DnaJ domain"/>
    <property type="match status" value="1"/>
</dbReference>
<feature type="region of interest" description="Disordered" evidence="1">
    <location>
        <begin position="37"/>
        <end position="116"/>
    </location>
</feature>